<evidence type="ECO:0000313" key="2">
    <source>
        <dbReference type="EMBL" id="GCA94217.1"/>
    </source>
</evidence>
<evidence type="ECO:0000256" key="1">
    <source>
        <dbReference type="SAM" id="Phobius"/>
    </source>
</evidence>
<accession>A0A510PK43</accession>
<proteinExistence type="predicted"/>
<name>A0A510PK43_MICAE</name>
<dbReference type="EMBL" id="BHVU01000179">
    <property type="protein sequence ID" value="GCA94217.1"/>
    <property type="molecule type" value="Genomic_DNA"/>
</dbReference>
<comment type="caution">
    <text evidence="2">The sequence shown here is derived from an EMBL/GenBank/DDBJ whole genome shotgun (WGS) entry which is preliminary data.</text>
</comment>
<protein>
    <submittedName>
        <fullName evidence="2">Uncharacterized protein</fullName>
    </submittedName>
</protein>
<evidence type="ECO:0000313" key="3">
    <source>
        <dbReference type="Proteomes" id="UP000321223"/>
    </source>
</evidence>
<dbReference type="Proteomes" id="UP000321223">
    <property type="component" value="Unassembled WGS sequence"/>
</dbReference>
<reference evidence="2 3" key="1">
    <citation type="journal article" date="2019" name="Appl. Environ. Microbiol.">
        <title>Co-occurrence of broad and narrow host-range viruses infecting the toxic bloom-forming cyanobacterium Microcystis aeruginosa.</title>
        <authorList>
            <person name="Morimoto D."/>
            <person name="Tominaga K."/>
            <person name="Nishimura Y."/>
            <person name="Yoshida N."/>
            <person name="Kimura S."/>
            <person name="Sako Y."/>
            <person name="Yoshida T."/>
        </authorList>
    </citation>
    <scope>NUCLEOTIDE SEQUENCE [LARGE SCALE GENOMIC DNA]</scope>
    <source>
        <strain evidence="2 3">11-30S32</strain>
    </source>
</reference>
<gene>
    <name evidence="2" type="ORF">MAE30S32_28690</name>
</gene>
<dbReference type="AlphaFoldDB" id="A0A510PK43"/>
<keyword evidence="1" id="KW-1133">Transmembrane helix</keyword>
<feature type="transmembrane region" description="Helical" evidence="1">
    <location>
        <begin position="17"/>
        <end position="37"/>
    </location>
</feature>
<keyword evidence="1" id="KW-0812">Transmembrane</keyword>
<keyword evidence="1" id="KW-0472">Membrane</keyword>
<sequence>MNNRLCLHLMANKEKGFALPLAVLIGLILMVTGMTMIMRAQGDQSKVIAQKARADSLTSSEVGLARVQDLLNSVRVMATVGRNCDSGDCWQNAEVVTNPSTNLQKHLKKLVDAAPSCSNPNDAATLKKKINELRDLSADKWVDLGNNRYYRVVGYNFTASTDPDLGVLTLEGLFSRKSAATDLTNIAINRDSDDNAASRNRVVVTIPILDAPPPAFNRETVPALWISEGTADNGAKFEGDVVEEVVSPECDIKQDKIQQPTSDPPNPPYTAQFVGVFFPNLPPTPTGIPSGQNIPLLNTSQTFPRKDADNKIVDTPSTRTIDGKSVQVYEYIVNNINLSDSDNITIEPGQRVVFYVKGNINGAIKHDCGSVTGCNPGNLQIYAYNDPTILVSANPQICLRGDQTLQAFIFAPDYSLGKTGTGTFIGAAWGKNWGEMSGCPSSSGAVAVTQGVKWAELIRNLKPEFPQLGKIVNWCEEPIDTAAGKSECD</sequence>
<dbReference type="RefSeq" id="WP_147071627.1">
    <property type="nucleotide sequence ID" value="NZ_BHVU01000179.1"/>
</dbReference>
<organism evidence="2 3">
    <name type="scientific">Microcystis aeruginosa 11-30S32</name>
    <dbReference type="NCBI Taxonomy" id="2358142"/>
    <lineage>
        <taxon>Bacteria</taxon>
        <taxon>Bacillati</taxon>
        <taxon>Cyanobacteriota</taxon>
        <taxon>Cyanophyceae</taxon>
        <taxon>Oscillatoriophycideae</taxon>
        <taxon>Chroococcales</taxon>
        <taxon>Microcystaceae</taxon>
        <taxon>Microcystis</taxon>
    </lineage>
</organism>